<dbReference type="SUPFAM" id="SSF46548">
    <property type="entry name" value="alpha-helical ferredoxin"/>
    <property type="match status" value="2"/>
</dbReference>
<dbReference type="InterPro" id="IPR017900">
    <property type="entry name" value="4Fe4S_Fe_S_CS"/>
</dbReference>
<protein>
    <recommendedName>
        <fullName evidence="5">4Fe-4S ferredoxin-type domain-containing protein</fullName>
    </recommendedName>
</protein>
<keyword evidence="1" id="KW-0479">Metal-binding</keyword>
<feature type="transmembrane region" description="Helical" evidence="4">
    <location>
        <begin position="84"/>
        <end position="103"/>
    </location>
</feature>
<feature type="domain" description="4Fe-4S ferredoxin-type" evidence="5">
    <location>
        <begin position="324"/>
        <end position="354"/>
    </location>
</feature>
<feature type="transmembrane region" description="Helical" evidence="4">
    <location>
        <begin position="275"/>
        <end position="293"/>
    </location>
</feature>
<feature type="transmembrane region" description="Helical" evidence="4">
    <location>
        <begin position="43"/>
        <end position="63"/>
    </location>
</feature>
<dbReference type="InterPro" id="IPR017896">
    <property type="entry name" value="4Fe4S_Fe-S-bd"/>
</dbReference>
<gene>
    <name evidence="6" type="ORF">PITCH_A1580010</name>
</gene>
<feature type="domain" description="4Fe-4S ferredoxin-type" evidence="5">
    <location>
        <begin position="487"/>
        <end position="517"/>
    </location>
</feature>
<dbReference type="PROSITE" id="PS51379">
    <property type="entry name" value="4FE4S_FER_2"/>
    <property type="match status" value="3"/>
</dbReference>
<dbReference type="SUPFAM" id="SSF103501">
    <property type="entry name" value="Respiratory nitrate reductase 1 gamma chain"/>
    <property type="match status" value="2"/>
</dbReference>
<dbReference type="Gene3D" id="1.20.950.20">
    <property type="entry name" value="Transmembrane di-heme cytochromes, Chain C"/>
    <property type="match status" value="2"/>
</dbReference>
<dbReference type="PROSITE" id="PS00198">
    <property type="entry name" value="4FE4S_FER_1"/>
    <property type="match status" value="3"/>
</dbReference>
<feature type="transmembrane region" description="Helical" evidence="4">
    <location>
        <begin position="123"/>
        <end position="142"/>
    </location>
</feature>
<dbReference type="PANTHER" id="PTHR43255">
    <property type="entry name" value="IRON-SULFUR-BINDING OXIDOREDUCTASE FADF-RELATED-RELATED"/>
    <property type="match status" value="1"/>
</dbReference>
<evidence type="ECO:0000259" key="5">
    <source>
        <dbReference type="PROSITE" id="PS51379"/>
    </source>
</evidence>
<dbReference type="GO" id="GO:0046872">
    <property type="term" value="F:metal ion binding"/>
    <property type="evidence" value="ECO:0007669"/>
    <property type="project" value="UniProtKB-KW"/>
</dbReference>
<sequence length="585" mass="66038">MLFNVLLYSSLAIFILGLLYRFYTWLTWKVGLLADDITPGTRFFAVLKGALGVIFSVKIFTAVKVFVLDVMCERRILKEDLLRWLMHMMIFYGFMLLLLMHALDNYFSEPFFSNYYPTVNPFMFLRDLFGLLVIAGVAIALYRRFIMKIPRLKTDAMDKYAIIIVAVIMISGVLLEGTKILSHRVFSDMVEEYGDLEDEEEIRALESFWVAEFGVVSPNVKAPFDTDVLDQGKEIHENACADCHSKPQWAFTGYASAKILSPVALGLDKINAPLILWYIHIIACFAGLAYLPFSKMFHIIASPISLIANAVMEREKSDPANIATRQIMELDACTHCGTCSTRCSVGVTFELFNNVRILPSEKIPAIKALASGKDLGELEIRHLQEGVYMCTNCHRCTDVCPVGINLQELWFNVRETLLNRGYPEFLTLTPFSYYRGINSGRLPETQYLQPLKTARGAIEEACRSIDAKDGIVSPTKWGERAKKKLNMTSDADTFSYCFSCTTCSTVCPVANNNGNDPKKLGMVPHQMMQAVILGTPELVYRTGMLWDCLGCYECQQHCPQGVHITDIFYVLKNLAIEETTEKRSS</sequence>
<keyword evidence="4" id="KW-1133">Transmembrane helix</keyword>
<dbReference type="Gene3D" id="1.10.1060.10">
    <property type="entry name" value="Alpha-helical ferredoxin"/>
    <property type="match status" value="2"/>
</dbReference>
<organism evidence="6">
    <name type="scientific">uncultured Desulfobacterium sp</name>
    <dbReference type="NCBI Taxonomy" id="201089"/>
    <lineage>
        <taxon>Bacteria</taxon>
        <taxon>Pseudomonadati</taxon>
        <taxon>Thermodesulfobacteriota</taxon>
        <taxon>Desulfobacteria</taxon>
        <taxon>Desulfobacterales</taxon>
        <taxon>Desulfobacteriaceae</taxon>
        <taxon>Desulfobacterium</taxon>
        <taxon>environmental samples</taxon>
    </lineage>
</organism>
<keyword evidence="2" id="KW-0408">Iron</keyword>
<evidence type="ECO:0000256" key="1">
    <source>
        <dbReference type="ARBA" id="ARBA00022723"/>
    </source>
</evidence>
<keyword evidence="3" id="KW-0411">Iron-sulfur</keyword>
<dbReference type="InterPro" id="IPR036197">
    <property type="entry name" value="NarG-like_sf"/>
</dbReference>
<feature type="transmembrane region" description="Helical" evidence="4">
    <location>
        <begin position="5"/>
        <end position="23"/>
    </location>
</feature>
<dbReference type="AlphaFoldDB" id="A0A445MTS9"/>
<keyword evidence="4" id="KW-0472">Membrane</keyword>
<dbReference type="EMBL" id="OJIN01000066">
    <property type="protein sequence ID" value="SPD72855.1"/>
    <property type="molecule type" value="Genomic_DNA"/>
</dbReference>
<name>A0A445MTS9_9BACT</name>
<dbReference type="GO" id="GO:0005886">
    <property type="term" value="C:plasma membrane"/>
    <property type="evidence" value="ECO:0007669"/>
    <property type="project" value="TreeGrafter"/>
</dbReference>
<dbReference type="GO" id="GO:0051536">
    <property type="term" value="F:iron-sulfur cluster binding"/>
    <property type="evidence" value="ECO:0007669"/>
    <property type="project" value="UniProtKB-KW"/>
</dbReference>
<dbReference type="InterPro" id="IPR009051">
    <property type="entry name" value="Helical_ferredxn"/>
</dbReference>
<evidence type="ECO:0000256" key="3">
    <source>
        <dbReference type="ARBA" id="ARBA00023014"/>
    </source>
</evidence>
<reference evidence="6" key="1">
    <citation type="submission" date="2018-01" db="EMBL/GenBank/DDBJ databases">
        <authorList>
            <person name="Regsiter A."/>
            <person name="William W."/>
        </authorList>
    </citation>
    <scope>NUCLEOTIDE SEQUENCE</scope>
    <source>
        <strain evidence="6">TRIP AH-1</strain>
    </source>
</reference>
<accession>A0A445MTS9</accession>
<evidence type="ECO:0000256" key="2">
    <source>
        <dbReference type="ARBA" id="ARBA00023004"/>
    </source>
</evidence>
<evidence type="ECO:0000313" key="6">
    <source>
        <dbReference type="EMBL" id="SPD72855.1"/>
    </source>
</evidence>
<feature type="domain" description="4Fe-4S ferredoxin-type" evidence="5">
    <location>
        <begin position="379"/>
        <end position="409"/>
    </location>
</feature>
<keyword evidence="4" id="KW-0812">Transmembrane</keyword>
<dbReference type="InterPro" id="IPR051460">
    <property type="entry name" value="HdrC_iron-sulfur_subunit"/>
</dbReference>
<dbReference type="Pfam" id="PF13183">
    <property type="entry name" value="Fer4_8"/>
    <property type="match status" value="2"/>
</dbReference>
<dbReference type="PANTHER" id="PTHR43255:SF2">
    <property type="entry name" value="HETERODISULFIDE REDUCTASE RELATED PROTEIN"/>
    <property type="match status" value="1"/>
</dbReference>
<feature type="transmembrane region" description="Helical" evidence="4">
    <location>
        <begin position="162"/>
        <end position="181"/>
    </location>
</feature>
<evidence type="ECO:0000256" key="4">
    <source>
        <dbReference type="SAM" id="Phobius"/>
    </source>
</evidence>
<proteinExistence type="predicted"/>